<protein>
    <recommendedName>
        <fullName evidence="4">HAT C-terminal dimerisation domain-containing protein</fullName>
    </recommendedName>
</protein>
<dbReference type="PANTHER" id="PTHR37162">
    <property type="entry name" value="HAT FAMILY DIMERISATION DOMAINCONTAINING PROTEIN-RELATED"/>
    <property type="match status" value="1"/>
</dbReference>
<dbReference type="Proteomes" id="UP001497644">
    <property type="component" value="Unassembled WGS sequence"/>
</dbReference>
<comment type="caution">
    <text evidence="2">The sequence shown here is derived from an EMBL/GenBank/DDBJ whole genome shotgun (WGS) entry which is preliminary data.</text>
</comment>
<keyword evidence="3" id="KW-1185">Reference proteome</keyword>
<evidence type="ECO:0000256" key="1">
    <source>
        <dbReference type="SAM" id="Coils"/>
    </source>
</evidence>
<evidence type="ECO:0000313" key="3">
    <source>
        <dbReference type="Proteomes" id="UP001497644"/>
    </source>
</evidence>
<gene>
    <name evidence="2" type="ORF">LPLAT_LOCUS8369</name>
</gene>
<feature type="coiled-coil region" evidence="1">
    <location>
        <begin position="663"/>
        <end position="714"/>
    </location>
</feature>
<keyword evidence="1" id="KW-0175">Coiled coil</keyword>
<reference evidence="2" key="1">
    <citation type="submission" date="2024-04" db="EMBL/GenBank/DDBJ databases">
        <authorList>
            <consortium name="Molecular Ecology Group"/>
        </authorList>
    </citation>
    <scope>NUCLEOTIDE SEQUENCE</scope>
</reference>
<proteinExistence type="predicted"/>
<evidence type="ECO:0000313" key="2">
    <source>
        <dbReference type="EMBL" id="CAL1672566.1"/>
    </source>
</evidence>
<name>A0AAV2N0B0_9HYME</name>
<sequence length="725" mass="83034">MNSKKHQDIIKYKNSISVSFVDGNVTKARKRDVSAVTLSNPHSKRILQPVSSVSSHENRLLFESCTNVCMEHCCTKTSAVTQQGKLTKMKNFVLTDETSKAEIMWCLNAVMRHNSLKDVESSVSLMKTIFLNSDIVKRMNLCKDKASYTITYGITKHFQKELYLLIQKSNELVISFDKSLNKLCQKEQMDIVVRFWDDEKNETSTRYMTSTFFGHTTAIDLLEAIKGCVPLDMLKKMTHISMDGPNVNFKFLRDLKLDLFSDPEDKKLLDLGNCGLHTMHCAFKAGINATKWNIIEFLWTLHNLFKNVPVQKADYISASGSADFSLKFCGIRWLKNIAVAERARVILPNVRKYVMKVTKEETISKCASFETVSTALGDTLLVPKLTFFQSLASDVQPFMSEFQSDHPLTPFLHDAIYALVRSLMERFVKDDVLKETDLYKIDVTKKDNLVTTKYIKVGYATEAALKHKKGVLDLQILQFKNQVSICLQIFVDKIMVRSPLKFPLTKSVSCMDPAIASRGEIAYKRLFSALRIYVENNLISGITADKIDREYRHLIGIPVVQEKFQTFKRSEIRLDNFWVDLITSCGKKDYENLSSFMKSVMILSHGNAAVERSFSVNKECLVENQKEKSLIAQKIIYDTVNAKGGLVNFIVTKDLIHAARNAHMWYKEELARENREKRDAEEMRDRRKRAAKVLRELEAKKRQILDDAVKETARIDDEIKVAQKL</sequence>
<accession>A0AAV2N0B0</accession>
<organism evidence="2 3">
    <name type="scientific">Lasius platythorax</name>
    <dbReference type="NCBI Taxonomy" id="488582"/>
    <lineage>
        <taxon>Eukaryota</taxon>
        <taxon>Metazoa</taxon>
        <taxon>Ecdysozoa</taxon>
        <taxon>Arthropoda</taxon>
        <taxon>Hexapoda</taxon>
        <taxon>Insecta</taxon>
        <taxon>Pterygota</taxon>
        <taxon>Neoptera</taxon>
        <taxon>Endopterygota</taxon>
        <taxon>Hymenoptera</taxon>
        <taxon>Apocrita</taxon>
        <taxon>Aculeata</taxon>
        <taxon>Formicoidea</taxon>
        <taxon>Formicidae</taxon>
        <taxon>Formicinae</taxon>
        <taxon>Lasius</taxon>
        <taxon>Lasius</taxon>
    </lineage>
</organism>
<dbReference type="PANTHER" id="PTHR37162:SF11">
    <property type="match status" value="1"/>
</dbReference>
<dbReference type="EMBL" id="CAXIPU020000687">
    <property type="protein sequence ID" value="CAL1672566.1"/>
    <property type="molecule type" value="Genomic_DNA"/>
</dbReference>
<dbReference type="AlphaFoldDB" id="A0AAV2N0B0"/>
<evidence type="ECO:0008006" key="4">
    <source>
        <dbReference type="Google" id="ProtNLM"/>
    </source>
</evidence>